<organism evidence="3">
    <name type="scientific">uncultured marine group II/III euryarchaeote AD1000_61_A07</name>
    <dbReference type="NCBI Taxonomy" id="1457792"/>
    <lineage>
        <taxon>Archaea</taxon>
        <taxon>Methanobacteriati</taxon>
        <taxon>Methanobacteriota</taxon>
        <taxon>environmental samples</taxon>
    </lineage>
</organism>
<dbReference type="PANTHER" id="PTHR43555">
    <property type="entry name" value="PHOSPHORIBOSYLFORMYLGLYCINAMIDINE SYNTHASE SUBUNIT PURL"/>
    <property type="match status" value="1"/>
</dbReference>
<accession>A0A075G0D2</accession>
<evidence type="ECO:0000313" key="3">
    <source>
        <dbReference type="EMBL" id="AIE95251.1"/>
    </source>
</evidence>
<keyword evidence="1" id="KW-1133">Transmembrane helix</keyword>
<keyword evidence="1" id="KW-0472">Membrane</keyword>
<keyword evidence="3" id="KW-0436">Ligase</keyword>
<dbReference type="GO" id="GO:0006189">
    <property type="term" value="P:'de novo' IMP biosynthetic process"/>
    <property type="evidence" value="ECO:0007669"/>
    <property type="project" value="InterPro"/>
</dbReference>
<dbReference type="InterPro" id="IPR041609">
    <property type="entry name" value="PurL_linker"/>
</dbReference>
<dbReference type="Pfam" id="PF18072">
    <property type="entry name" value="FGAR-AT_linker"/>
    <property type="match status" value="1"/>
</dbReference>
<evidence type="ECO:0000259" key="2">
    <source>
        <dbReference type="Pfam" id="PF18072"/>
    </source>
</evidence>
<dbReference type="GO" id="GO:0004642">
    <property type="term" value="F:phosphoribosylformylglycinamidine synthase activity"/>
    <property type="evidence" value="ECO:0007669"/>
    <property type="project" value="UniProtKB-EC"/>
</dbReference>
<evidence type="ECO:0000256" key="1">
    <source>
        <dbReference type="SAM" id="Phobius"/>
    </source>
</evidence>
<dbReference type="EC" id="6.3.5.3" evidence="3"/>
<dbReference type="SUPFAM" id="SSF109736">
    <property type="entry name" value="FGAM synthase PurL, linker domain"/>
    <property type="match status" value="1"/>
</dbReference>
<gene>
    <name evidence="3" type="primary">purL</name>
</gene>
<proteinExistence type="predicted"/>
<dbReference type="InterPro" id="IPR010074">
    <property type="entry name" value="PRibForGlyAmidine_synth_PurL"/>
</dbReference>
<name>A0A075G0D2_9EURY</name>
<dbReference type="Gene3D" id="1.10.8.750">
    <property type="entry name" value="Phosphoribosylformylglycinamidine synthase, linker domain"/>
    <property type="match status" value="1"/>
</dbReference>
<reference evidence="3" key="1">
    <citation type="journal article" date="2014" name="Genome Biol. Evol.">
        <title>Pangenome evidence for extensive interdomain horizontal transfer affecting lineage core and shell genes in uncultured planktonic thaumarchaeota and euryarchaeota.</title>
        <authorList>
            <person name="Deschamps P."/>
            <person name="Zivanovic Y."/>
            <person name="Moreira D."/>
            <person name="Rodriguez-Valera F."/>
            <person name="Lopez-Garcia P."/>
        </authorList>
    </citation>
    <scope>NUCLEOTIDE SEQUENCE</scope>
</reference>
<dbReference type="AlphaFoldDB" id="A0A075G0D2"/>
<sequence>MFESLAEKVYIVDVDQDPKKASKELGLGLSSSEMEKVSEYFKKKNRLPTDIELQAIDQAWSEHCCYKSSKVVLEETLFNVKSDSNVIAFGIWELNQSVFIAMVSFLTGVGLIYYGFRVLKKFRTIS</sequence>
<feature type="transmembrane region" description="Helical" evidence="1">
    <location>
        <begin position="98"/>
        <end position="116"/>
    </location>
</feature>
<dbReference type="PANTHER" id="PTHR43555:SF1">
    <property type="entry name" value="PHOSPHORIBOSYLFORMYLGLYCINAMIDINE SYNTHASE SUBUNIT PURL"/>
    <property type="match status" value="1"/>
</dbReference>
<keyword evidence="1" id="KW-0812">Transmembrane</keyword>
<dbReference type="EMBL" id="KF900445">
    <property type="protein sequence ID" value="AIE95251.1"/>
    <property type="molecule type" value="Genomic_DNA"/>
</dbReference>
<protein>
    <submittedName>
        <fullName evidence="3">Phosphoribosylformylglycinamidine synthase II (PurL)</fullName>
        <ecNumber evidence="3">6.3.5.3</ecNumber>
    </submittedName>
</protein>
<feature type="domain" description="Phosphoribosylformylglycinamidine synthase linker" evidence="2">
    <location>
        <begin position="19"/>
        <end position="67"/>
    </location>
</feature>